<name>A0A818ST90_9BILA</name>
<gene>
    <name evidence="1" type="ORF">JYZ213_LOCUS19380</name>
    <name evidence="2" type="ORF">OXD698_LOCUS10450</name>
</gene>
<dbReference type="Proteomes" id="UP000663845">
    <property type="component" value="Unassembled WGS sequence"/>
</dbReference>
<dbReference type="SUPFAM" id="SSF81301">
    <property type="entry name" value="Nucleotidyltransferase"/>
    <property type="match status" value="1"/>
</dbReference>
<proteinExistence type="predicted"/>
<dbReference type="CDD" id="cd05403">
    <property type="entry name" value="NT_KNTase_like"/>
    <property type="match status" value="1"/>
</dbReference>
<dbReference type="EMBL" id="CAJOAZ010000557">
    <property type="protein sequence ID" value="CAF3673961.1"/>
    <property type="molecule type" value="Genomic_DNA"/>
</dbReference>
<comment type="caution">
    <text evidence="2">The sequence shown here is derived from an EMBL/GenBank/DDBJ whole genome shotgun (WGS) entry which is preliminary data.</text>
</comment>
<organism evidence="2 3">
    <name type="scientific">Adineta steineri</name>
    <dbReference type="NCBI Taxonomy" id="433720"/>
    <lineage>
        <taxon>Eukaryota</taxon>
        <taxon>Metazoa</taxon>
        <taxon>Spiralia</taxon>
        <taxon>Gnathifera</taxon>
        <taxon>Rotifera</taxon>
        <taxon>Eurotatoria</taxon>
        <taxon>Bdelloidea</taxon>
        <taxon>Adinetida</taxon>
        <taxon>Adinetidae</taxon>
        <taxon>Adineta</taxon>
    </lineage>
</organism>
<dbReference type="Gene3D" id="3.30.460.10">
    <property type="entry name" value="Beta Polymerase, domain 2"/>
    <property type="match status" value="1"/>
</dbReference>
<dbReference type="EMBL" id="CAJNOG010000196">
    <property type="protein sequence ID" value="CAF1064036.1"/>
    <property type="molecule type" value="Genomic_DNA"/>
</dbReference>
<sequence length="444" mass="53015">MDRSALPLILQTLNLKEEDVTNVYHHGSWIYGTNSPTSDRDLLIVTRSLNNIPLKFWSDFDYFHDFQCLKLWNQYDIVIYTIENFEILLEKNYLICVQCIFLPDEFILKNEIDFKKVYLEKYYNTIRIKLGAFYEMYRDWKLYKPENNPLSRRDYIFKHLFHGLRYLDFAEQLIQTQSIHNYKRVTCIFDQMKEIRDEPPINSSMERVAEFVNLKSIELKAKLDVLVPTNIIKGSFEAMITFDCNDNNIENLEKLCNNTKYKLILIHSGIDQDKNKSEQLIASSQYYGEYPLIIRQIEQEIYHDFQDFNMVRLQIESLVSNEGVPEGFTEKKLFWNRSNYFVFYYLIPSEKDGKGENLKKIVNTYRSKHRFNSDNIDLLHNEFKQINNENLHYISIMRLFNVGREKALVINDEIIENSNRNNLPLTLMKSSFIVYEKNIGLNHK</sequence>
<evidence type="ECO:0000313" key="3">
    <source>
        <dbReference type="Proteomes" id="UP000663844"/>
    </source>
</evidence>
<accession>A0A818ST90</accession>
<evidence type="ECO:0008006" key="4">
    <source>
        <dbReference type="Google" id="ProtNLM"/>
    </source>
</evidence>
<protein>
    <recommendedName>
        <fullName evidence="4">Polymerase nucleotidyl transferase domain-containing protein</fullName>
    </recommendedName>
</protein>
<dbReference type="AlphaFoldDB" id="A0A818ST90"/>
<dbReference type="Proteomes" id="UP000663844">
    <property type="component" value="Unassembled WGS sequence"/>
</dbReference>
<dbReference type="InterPro" id="IPR043519">
    <property type="entry name" value="NT_sf"/>
</dbReference>
<evidence type="ECO:0000313" key="1">
    <source>
        <dbReference type="EMBL" id="CAF1064036.1"/>
    </source>
</evidence>
<reference evidence="2" key="1">
    <citation type="submission" date="2021-02" db="EMBL/GenBank/DDBJ databases">
        <authorList>
            <person name="Nowell W R."/>
        </authorList>
    </citation>
    <scope>NUCLEOTIDE SEQUENCE</scope>
</reference>
<evidence type="ECO:0000313" key="2">
    <source>
        <dbReference type="EMBL" id="CAF3673961.1"/>
    </source>
</evidence>